<feature type="transmembrane region" description="Helical" evidence="1">
    <location>
        <begin position="12"/>
        <end position="31"/>
    </location>
</feature>
<protein>
    <submittedName>
        <fullName evidence="3">Uncharacterized protein</fullName>
    </submittedName>
</protein>
<evidence type="ECO:0000313" key="3">
    <source>
        <dbReference type="EMBL" id="CAB4198312.1"/>
    </source>
</evidence>
<accession>A0A6J5RQK7</accession>
<reference evidence="3" key="1">
    <citation type="submission" date="2020-05" db="EMBL/GenBank/DDBJ databases">
        <authorList>
            <person name="Chiriac C."/>
            <person name="Salcher M."/>
            <person name="Ghai R."/>
            <person name="Kavagutti S V."/>
        </authorList>
    </citation>
    <scope>NUCLEOTIDE SEQUENCE</scope>
</reference>
<keyword evidence="1" id="KW-0812">Transmembrane</keyword>
<name>A0A6J5RQK7_9CAUD</name>
<dbReference type="EMBL" id="LR797254">
    <property type="protein sequence ID" value="CAB4198312.1"/>
    <property type="molecule type" value="Genomic_DNA"/>
</dbReference>
<dbReference type="EMBL" id="LR796844">
    <property type="protein sequence ID" value="CAB4169432.1"/>
    <property type="molecule type" value="Genomic_DNA"/>
</dbReference>
<organism evidence="3">
    <name type="scientific">uncultured Caudovirales phage</name>
    <dbReference type="NCBI Taxonomy" id="2100421"/>
    <lineage>
        <taxon>Viruses</taxon>
        <taxon>Duplodnaviria</taxon>
        <taxon>Heunggongvirae</taxon>
        <taxon>Uroviricota</taxon>
        <taxon>Caudoviricetes</taxon>
        <taxon>Peduoviridae</taxon>
        <taxon>Maltschvirus</taxon>
        <taxon>Maltschvirus maltsch</taxon>
    </lineage>
</organism>
<evidence type="ECO:0000313" key="2">
    <source>
        <dbReference type="EMBL" id="CAB4169432.1"/>
    </source>
</evidence>
<keyword evidence="1" id="KW-0472">Membrane</keyword>
<proteinExistence type="predicted"/>
<gene>
    <name evidence="3" type="ORF">UFOVP1305_68</name>
    <name evidence="2" type="ORF">UFOVP896_13</name>
</gene>
<keyword evidence="1" id="KW-1133">Transmembrane helix</keyword>
<evidence type="ECO:0000256" key="1">
    <source>
        <dbReference type="SAM" id="Phobius"/>
    </source>
</evidence>
<sequence>MKRDMTDFTNDLLVIVAIFTIVAIMVTALLWRLGA</sequence>